<keyword evidence="1" id="KW-0812">Transmembrane</keyword>
<feature type="transmembrane region" description="Helical" evidence="1">
    <location>
        <begin position="614"/>
        <end position="639"/>
    </location>
</feature>
<gene>
    <name evidence="2" type="ORF">P153DRAFT_399452</name>
</gene>
<evidence type="ECO:0000313" key="2">
    <source>
        <dbReference type="EMBL" id="KAF2125974.1"/>
    </source>
</evidence>
<accession>A0A6A6A4C9</accession>
<reference evidence="2" key="1">
    <citation type="journal article" date="2020" name="Stud. Mycol.">
        <title>101 Dothideomycetes genomes: a test case for predicting lifestyles and emergence of pathogens.</title>
        <authorList>
            <person name="Haridas S."/>
            <person name="Albert R."/>
            <person name="Binder M."/>
            <person name="Bloem J."/>
            <person name="Labutti K."/>
            <person name="Salamov A."/>
            <person name="Andreopoulos B."/>
            <person name="Baker S."/>
            <person name="Barry K."/>
            <person name="Bills G."/>
            <person name="Bluhm B."/>
            <person name="Cannon C."/>
            <person name="Castanera R."/>
            <person name="Culley D."/>
            <person name="Daum C."/>
            <person name="Ezra D."/>
            <person name="Gonzalez J."/>
            <person name="Henrissat B."/>
            <person name="Kuo A."/>
            <person name="Liang C."/>
            <person name="Lipzen A."/>
            <person name="Lutzoni F."/>
            <person name="Magnuson J."/>
            <person name="Mondo S."/>
            <person name="Nolan M."/>
            <person name="Ohm R."/>
            <person name="Pangilinan J."/>
            <person name="Park H.-J."/>
            <person name="Ramirez L."/>
            <person name="Alfaro M."/>
            <person name="Sun H."/>
            <person name="Tritt A."/>
            <person name="Yoshinaga Y."/>
            <person name="Zwiers L.-H."/>
            <person name="Turgeon B."/>
            <person name="Goodwin S."/>
            <person name="Spatafora J."/>
            <person name="Crous P."/>
            <person name="Grigoriev I."/>
        </authorList>
    </citation>
    <scope>NUCLEOTIDE SEQUENCE</scope>
    <source>
        <strain evidence="2">CBS 119687</strain>
    </source>
</reference>
<organism evidence="2 3">
    <name type="scientific">Dothidotthia symphoricarpi CBS 119687</name>
    <dbReference type="NCBI Taxonomy" id="1392245"/>
    <lineage>
        <taxon>Eukaryota</taxon>
        <taxon>Fungi</taxon>
        <taxon>Dikarya</taxon>
        <taxon>Ascomycota</taxon>
        <taxon>Pezizomycotina</taxon>
        <taxon>Dothideomycetes</taxon>
        <taxon>Pleosporomycetidae</taxon>
        <taxon>Pleosporales</taxon>
        <taxon>Dothidotthiaceae</taxon>
        <taxon>Dothidotthia</taxon>
    </lineage>
</organism>
<keyword evidence="1" id="KW-1133">Transmembrane helix</keyword>
<name>A0A6A6A4C9_9PLEO</name>
<proteinExistence type="predicted"/>
<dbReference type="Proteomes" id="UP000799771">
    <property type="component" value="Unassembled WGS sequence"/>
</dbReference>
<dbReference type="OrthoDB" id="5428040at2759"/>
<protein>
    <submittedName>
        <fullName evidence="2">Uncharacterized protein</fullName>
    </submittedName>
</protein>
<feature type="transmembrane region" description="Helical" evidence="1">
    <location>
        <begin position="103"/>
        <end position="125"/>
    </location>
</feature>
<evidence type="ECO:0000256" key="1">
    <source>
        <dbReference type="SAM" id="Phobius"/>
    </source>
</evidence>
<keyword evidence="1" id="KW-0472">Membrane</keyword>
<evidence type="ECO:0000313" key="3">
    <source>
        <dbReference type="Proteomes" id="UP000799771"/>
    </source>
</evidence>
<dbReference type="EMBL" id="ML977514">
    <property type="protein sequence ID" value="KAF2125974.1"/>
    <property type="molecule type" value="Genomic_DNA"/>
</dbReference>
<feature type="transmembrane region" description="Helical" evidence="1">
    <location>
        <begin position="45"/>
        <end position="69"/>
    </location>
</feature>
<dbReference type="GeneID" id="54412161"/>
<sequence length="717" mass="79059">MSRPADTEKTYYSVQQTEPDAAEPDVAQPATRVEKTRRFWEKLSVYNVGILIGGTVAIALALAILLFLWGGATTARQSGLTPRFWRQIAGEFWAGKVVTLCSVALRIATGTQLSVFAALVAALILERVGASTTDLPHLSMIRCSNTGPLSLMWNVWHTMRIGSQLGYSALVVVAVLNAFALQFTSTLLLTDFDYSPILFEPYDIPVPFGLKFDTPSGDTTPYQGVDFWHTGPASYPQFAEYSEAGSQSEGFVDTGKSYRGFLPIREPEVRAALRNYTGAMTVVDTRVVCVKPTVSSLTVSNWITTTVSGVLRWEDTHPPLKQNDATGYGFNTDSGYSFNCTLPIHDSETGTGKPIELWAVALCTLDFGIVDLTGGLGPDWHPEYTMTTAASLLLNTTGNYTSWNQYTTDNSVFDLEQLDSSDGLWDSHGRADVRVDTSLCFTNPSPYDYHIKSWRQEEFSDATLQWNSNIGAYDTDEVARMLGVTSRNTTLESRGLYHLEPASNWTAAQVDVKYGPGTETEDFVWDALNQNVDSTEGQNHTYMMSSYAGSGSIHRTHIAVFQHILKTSRNPALALQALYTILMQMAYYDFLPQFDVKAPASLTSVGYLFVPQGWRAFGIIMGLLALHFTLLATALVLFLTKTEMSLLGNAWQAVTQVISKDTANAMHHGSAMTDREMDEYLSTQETTASRIRIARLAANGQAETITLRRRPGHDNAL</sequence>
<keyword evidence="3" id="KW-1185">Reference proteome</keyword>
<dbReference type="AlphaFoldDB" id="A0A6A6A4C9"/>
<dbReference type="RefSeq" id="XP_033520366.1">
    <property type="nucleotide sequence ID" value="XM_033671729.1"/>
</dbReference>
<feature type="transmembrane region" description="Helical" evidence="1">
    <location>
        <begin position="165"/>
        <end position="189"/>
    </location>
</feature>